<dbReference type="Proteomes" id="UP000823842">
    <property type="component" value="Unassembled WGS sequence"/>
</dbReference>
<dbReference type="PRINTS" id="PR00340">
    <property type="entry name" value="PIIGLNB"/>
</dbReference>
<dbReference type="PROSITE" id="PS51343">
    <property type="entry name" value="PII_GLNB_DOM"/>
    <property type="match status" value="1"/>
</dbReference>
<reference evidence="2" key="1">
    <citation type="journal article" date="2021" name="PeerJ">
        <title>Extensive microbial diversity within the chicken gut microbiome revealed by metagenomics and culture.</title>
        <authorList>
            <person name="Gilroy R."/>
            <person name="Ravi A."/>
            <person name="Getino M."/>
            <person name="Pursley I."/>
            <person name="Horton D.L."/>
            <person name="Alikhan N.F."/>
            <person name="Baker D."/>
            <person name="Gharbi K."/>
            <person name="Hall N."/>
            <person name="Watson M."/>
            <person name="Adriaenssens E.M."/>
            <person name="Foster-Nyarko E."/>
            <person name="Jarju S."/>
            <person name="Secka A."/>
            <person name="Antonio M."/>
            <person name="Oren A."/>
            <person name="Chaudhuri R.R."/>
            <person name="La Ragione R."/>
            <person name="Hildebrand F."/>
            <person name="Pallen M.J."/>
        </authorList>
    </citation>
    <scope>NUCLEOTIDE SEQUENCE</scope>
    <source>
        <strain evidence="2">ChiSjej1B19-5720</strain>
    </source>
</reference>
<evidence type="ECO:0000256" key="1">
    <source>
        <dbReference type="RuleBase" id="RU003936"/>
    </source>
</evidence>
<dbReference type="GO" id="GO:0006808">
    <property type="term" value="P:regulation of nitrogen utilization"/>
    <property type="evidence" value="ECO:0007669"/>
    <property type="project" value="InterPro"/>
</dbReference>
<dbReference type="AlphaFoldDB" id="A0A9D2LW03"/>
<dbReference type="InterPro" id="IPR017918">
    <property type="entry name" value="N-reg_PII_CS"/>
</dbReference>
<dbReference type="InterPro" id="IPR002187">
    <property type="entry name" value="N-reg_PII"/>
</dbReference>
<comment type="caution">
    <text evidence="2">The sequence shown here is derived from an EMBL/GenBank/DDBJ whole genome shotgun (WGS) entry which is preliminary data.</text>
</comment>
<evidence type="ECO:0000313" key="3">
    <source>
        <dbReference type="Proteomes" id="UP000823842"/>
    </source>
</evidence>
<comment type="similarity">
    <text evidence="1">Belongs to the P(II) protein family.</text>
</comment>
<dbReference type="GO" id="GO:0005829">
    <property type="term" value="C:cytosol"/>
    <property type="evidence" value="ECO:0007669"/>
    <property type="project" value="TreeGrafter"/>
</dbReference>
<dbReference type="SUPFAM" id="SSF54913">
    <property type="entry name" value="GlnB-like"/>
    <property type="match status" value="1"/>
</dbReference>
<dbReference type="PANTHER" id="PTHR30115:SF11">
    <property type="entry name" value="NITROGEN REGULATORY PROTEIN P-II HOMOLOG"/>
    <property type="match status" value="1"/>
</dbReference>
<reference evidence="2" key="2">
    <citation type="submission" date="2021-04" db="EMBL/GenBank/DDBJ databases">
        <authorList>
            <person name="Gilroy R."/>
        </authorList>
    </citation>
    <scope>NUCLEOTIDE SEQUENCE</scope>
    <source>
        <strain evidence="2">ChiSjej1B19-5720</strain>
    </source>
</reference>
<dbReference type="PROSITE" id="PS00638">
    <property type="entry name" value="PII_GLNB_CTER"/>
    <property type="match status" value="1"/>
</dbReference>
<organism evidence="2 3">
    <name type="scientific">Candidatus Blautia faecavium</name>
    <dbReference type="NCBI Taxonomy" id="2838487"/>
    <lineage>
        <taxon>Bacteria</taxon>
        <taxon>Bacillati</taxon>
        <taxon>Bacillota</taxon>
        <taxon>Clostridia</taxon>
        <taxon>Lachnospirales</taxon>
        <taxon>Lachnospiraceae</taxon>
        <taxon>Blautia</taxon>
    </lineage>
</organism>
<dbReference type="InterPro" id="IPR011322">
    <property type="entry name" value="N-reg_PII-like_a/b"/>
</dbReference>
<sequence length="117" mass="12994">MHMGIVRLDIITTMTKLTGLKEMLSRKGISGMTVSQVLGCGVQNGTREYELGKNAEMELLPKELVTIFVDDENLDQLLKDISKELYTGHIGDGKIFVSDVRNVIRVRTGEDGIDALR</sequence>
<dbReference type="GO" id="GO:0030234">
    <property type="term" value="F:enzyme regulator activity"/>
    <property type="evidence" value="ECO:0007669"/>
    <property type="project" value="InterPro"/>
</dbReference>
<accession>A0A9D2LW03</accession>
<dbReference type="InterPro" id="IPR015867">
    <property type="entry name" value="N-reg_PII/ATP_PRibTrfase_C"/>
</dbReference>
<dbReference type="Pfam" id="PF00543">
    <property type="entry name" value="P-II"/>
    <property type="match status" value="1"/>
</dbReference>
<dbReference type="EMBL" id="DWYZ01000303">
    <property type="protein sequence ID" value="HJB30233.1"/>
    <property type="molecule type" value="Genomic_DNA"/>
</dbReference>
<dbReference type="GO" id="GO:0005524">
    <property type="term" value="F:ATP binding"/>
    <property type="evidence" value="ECO:0007669"/>
    <property type="project" value="TreeGrafter"/>
</dbReference>
<protein>
    <submittedName>
        <fullName evidence="2">P-II family nitrogen regulator</fullName>
    </submittedName>
</protein>
<gene>
    <name evidence="2" type="ORF">IAA06_15785</name>
</gene>
<proteinExistence type="inferred from homology"/>
<dbReference type="Gene3D" id="3.30.70.120">
    <property type="match status" value="1"/>
</dbReference>
<dbReference type="PANTHER" id="PTHR30115">
    <property type="entry name" value="NITROGEN REGULATORY PROTEIN P-II"/>
    <property type="match status" value="1"/>
</dbReference>
<dbReference type="SMART" id="SM00938">
    <property type="entry name" value="P-II"/>
    <property type="match status" value="1"/>
</dbReference>
<evidence type="ECO:0000313" key="2">
    <source>
        <dbReference type="EMBL" id="HJB30233.1"/>
    </source>
</evidence>
<name>A0A9D2LW03_9FIRM</name>